<dbReference type="InterPro" id="IPR018878">
    <property type="entry name" value="ORF6C_dom"/>
</dbReference>
<accession>A0A8S5S7R1</accession>
<protein>
    <submittedName>
        <fullName evidence="2">Repressor domain protein</fullName>
    </submittedName>
</protein>
<evidence type="ECO:0000259" key="1">
    <source>
        <dbReference type="PROSITE" id="PS51750"/>
    </source>
</evidence>
<dbReference type="InterPro" id="IPR003497">
    <property type="entry name" value="BRO_N_domain"/>
</dbReference>
<organism evidence="2">
    <name type="scientific">Myoviridae sp. ctnzH2</name>
    <dbReference type="NCBI Taxonomy" id="2827707"/>
    <lineage>
        <taxon>Viruses</taxon>
        <taxon>Duplodnaviria</taxon>
        <taxon>Heunggongvirae</taxon>
        <taxon>Uroviricota</taxon>
        <taxon>Caudoviricetes</taxon>
    </lineage>
</organism>
<feature type="domain" description="Bro-N" evidence="1">
    <location>
        <begin position="1"/>
        <end position="109"/>
    </location>
</feature>
<name>A0A8S5S7R1_9CAUD</name>
<reference evidence="2" key="1">
    <citation type="journal article" date="2021" name="Proc. Natl. Acad. Sci. U.S.A.">
        <title>A Catalog of Tens of Thousands of Viruses from Human Metagenomes Reveals Hidden Associations with Chronic Diseases.</title>
        <authorList>
            <person name="Tisza M.J."/>
            <person name="Buck C.B."/>
        </authorList>
    </citation>
    <scope>NUCLEOTIDE SEQUENCE</scope>
    <source>
        <strain evidence="2">CtnzH2</strain>
    </source>
</reference>
<dbReference type="Pfam" id="PF02498">
    <property type="entry name" value="Bro-N"/>
    <property type="match status" value="1"/>
</dbReference>
<proteinExistence type="predicted"/>
<evidence type="ECO:0000313" key="2">
    <source>
        <dbReference type="EMBL" id="DAF46992.1"/>
    </source>
</evidence>
<dbReference type="PROSITE" id="PS51750">
    <property type="entry name" value="BRO_N"/>
    <property type="match status" value="1"/>
</dbReference>
<dbReference type="SMART" id="SM01040">
    <property type="entry name" value="Bro-N"/>
    <property type="match status" value="1"/>
</dbReference>
<dbReference type="Pfam" id="PF10552">
    <property type="entry name" value="ORF6C"/>
    <property type="match status" value="1"/>
</dbReference>
<sequence length="237" mass="26853">MLNQLEIFKNREFGEIRTVTMDGAPWFVGKDIAEALGYSNTRDALATHVMDDDKNTVVISDGKRRGNPNQVIINESGVYALIFGSKLDSAKRFKHWVTSEVLPQIRRTGSYQKRLTPEEMMRIQLGMVDDHENRIEHLEKTMTIDYGQQQELKKAVNKRVIEILGGKKAPAYKELSKKVFAECNHDIQDYFAVNSRNNIPSLRFENALEYVEGWNPSNNTILDVRSCNAGMGGADGV</sequence>
<dbReference type="EMBL" id="BK032549">
    <property type="protein sequence ID" value="DAF46992.1"/>
    <property type="molecule type" value="Genomic_DNA"/>
</dbReference>
<dbReference type="PANTHER" id="PTHR36180:SF2">
    <property type="entry name" value="BRO FAMILY PROTEIN"/>
    <property type="match status" value="1"/>
</dbReference>
<dbReference type="PANTHER" id="PTHR36180">
    <property type="entry name" value="DNA-BINDING PROTEIN-RELATED-RELATED"/>
    <property type="match status" value="1"/>
</dbReference>